<dbReference type="AlphaFoldDB" id="A0A9X1QSK7"/>
<evidence type="ECO:0000256" key="1">
    <source>
        <dbReference type="SAM" id="MobiDB-lite"/>
    </source>
</evidence>
<protein>
    <submittedName>
        <fullName evidence="2">DciA family protein</fullName>
    </submittedName>
</protein>
<feature type="region of interest" description="Disordered" evidence="1">
    <location>
        <begin position="1"/>
        <end position="21"/>
    </location>
</feature>
<dbReference type="Proteomes" id="UP001139336">
    <property type="component" value="Unassembled WGS sequence"/>
</dbReference>
<evidence type="ECO:0000313" key="2">
    <source>
        <dbReference type="EMBL" id="MCF4007622.1"/>
    </source>
</evidence>
<name>A0A9X1QSK7_9CORY</name>
<dbReference type="Pfam" id="PF05258">
    <property type="entry name" value="DciA"/>
    <property type="match status" value="1"/>
</dbReference>
<dbReference type="PANTHER" id="PTHR36456:SF1">
    <property type="entry name" value="UPF0232 PROTEIN SCO3875"/>
    <property type="match status" value="1"/>
</dbReference>
<proteinExistence type="predicted"/>
<dbReference type="RefSeq" id="WP_236119870.1">
    <property type="nucleotide sequence ID" value="NZ_JAKGSI010000006.1"/>
</dbReference>
<keyword evidence="3" id="KW-1185">Reference proteome</keyword>
<comment type="caution">
    <text evidence="2">The sequence shown here is derived from an EMBL/GenBank/DDBJ whole genome shotgun (WGS) entry which is preliminary data.</text>
</comment>
<sequence length="200" mass="22356">MSDPSRSEDAPQPDSAAGPADLVDAVYDRTQKLAHAQGRVSGRRSGAQPLRRRRKKQGEASAWIRGVRGLQKTGPDGRRLPRALNIHSLKSAMTTTVTQSGWDTPLARGWVMNHWDLLVGEEIAKHTRVEMIKEDVVIVSCDSTAWATNLRLMQRQILARIAEKIGHDEIKQLKLYGPTQPSWRKGRLHVKGRGPRDTYG</sequence>
<dbReference type="EMBL" id="JAKGSI010000006">
    <property type="protein sequence ID" value="MCF4007622.1"/>
    <property type="molecule type" value="Genomic_DNA"/>
</dbReference>
<dbReference type="PANTHER" id="PTHR36456">
    <property type="entry name" value="UPF0232 PROTEIN SCO3875"/>
    <property type="match status" value="1"/>
</dbReference>
<organism evidence="2 3">
    <name type="scientific">Corynebacterium uropygiale</name>
    <dbReference type="NCBI Taxonomy" id="1775911"/>
    <lineage>
        <taxon>Bacteria</taxon>
        <taxon>Bacillati</taxon>
        <taxon>Actinomycetota</taxon>
        <taxon>Actinomycetes</taxon>
        <taxon>Mycobacteriales</taxon>
        <taxon>Corynebacteriaceae</taxon>
        <taxon>Corynebacterium</taxon>
    </lineage>
</organism>
<dbReference type="InterPro" id="IPR007922">
    <property type="entry name" value="DciA-like"/>
</dbReference>
<gene>
    <name evidence="2" type="ORF">L1O03_10660</name>
</gene>
<reference evidence="2" key="1">
    <citation type="submission" date="2022-01" db="EMBL/GenBank/DDBJ databases">
        <title>Corynebacterium sp. nov isolated from isolated from the feces of the greater white-fronted geese (Anser albifrons) at Poyang Lake, PR China.</title>
        <authorList>
            <person name="Liu Q."/>
        </authorList>
    </citation>
    <scope>NUCLEOTIDE SEQUENCE</scope>
    <source>
        <strain evidence="2">JCM 32435</strain>
    </source>
</reference>
<feature type="region of interest" description="Disordered" evidence="1">
    <location>
        <begin position="34"/>
        <end position="58"/>
    </location>
</feature>
<evidence type="ECO:0000313" key="3">
    <source>
        <dbReference type="Proteomes" id="UP001139336"/>
    </source>
</evidence>
<accession>A0A9X1QSK7</accession>